<dbReference type="GO" id="GO:0005829">
    <property type="term" value="C:cytosol"/>
    <property type="evidence" value="ECO:0007669"/>
    <property type="project" value="TreeGrafter"/>
</dbReference>
<feature type="compositionally biased region" description="Low complexity" evidence="2">
    <location>
        <begin position="32"/>
        <end position="42"/>
    </location>
</feature>
<dbReference type="Gene3D" id="3.20.10.10">
    <property type="entry name" value="D-amino Acid Aminotransferase, subunit A, domain 2"/>
    <property type="match status" value="1"/>
</dbReference>
<evidence type="ECO:0000256" key="2">
    <source>
        <dbReference type="SAM" id="MobiDB-lite"/>
    </source>
</evidence>
<dbReference type="RefSeq" id="WP_354637909.1">
    <property type="nucleotide sequence ID" value="NZ_CP159872.1"/>
</dbReference>
<keyword evidence="3" id="KW-0456">Lyase</keyword>
<protein>
    <submittedName>
        <fullName evidence="3">Aminodeoxychorismate lyase</fullName>
        <ecNumber evidence="3">4.1.3.38</ecNumber>
    </submittedName>
</protein>
<dbReference type="PANTHER" id="PTHR42743">
    <property type="entry name" value="AMINO-ACID AMINOTRANSFERASE"/>
    <property type="match status" value="1"/>
</dbReference>
<reference evidence="3" key="1">
    <citation type="submission" date="2024-06" db="EMBL/GenBank/DDBJ databases">
        <title>The genome sequences of Kitasatospora sp. strain HUAS MG31.</title>
        <authorList>
            <person name="Mo P."/>
        </authorList>
    </citation>
    <scope>NUCLEOTIDE SEQUENCE</scope>
    <source>
        <strain evidence="3">HUAS MG31</strain>
    </source>
</reference>
<feature type="compositionally biased region" description="Pro residues" evidence="2">
    <location>
        <begin position="22"/>
        <end position="31"/>
    </location>
</feature>
<dbReference type="InterPro" id="IPR050571">
    <property type="entry name" value="Class-IV_PLP-Dep_Aminotrnsfr"/>
</dbReference>
<feature type="region of interest" description="Disordered" evidence="2">
    <location>
        <begin position="1"/>
        <end position="43"/>
    </location>
</feature>
<dbReference type="InterPro" id="IPR043132">
    <property type="entry name" value="BCAT-like_C"/>
</dbReference>
<sequence length="327" mass="34014">MASASPASPEPPGADTNARPATEPPAEPPAEAPAGAPTEPGTLVRLDGTVLDRSRPALCADDLGVLRGDGVFEALLVTDGRPVLLREHLDRLARSAAALGLRPPEPSAWERCLAAAIARHGGGDAYARLVLTRGRESGGPATGYALVDPLPATTLRARADGIRVLTLTRGTVTLPPGRAPWLLHGAKSLSYAVNMAAQRWARAHDAEDVIFLAEDGMVLEGPTSAVLLARGDRLLSPPPELGILPSIALGALFAEAAERGRHCAYARLTAEDLHGGDGLWLVSSVRLAARVRALDGADLPPGPHHDAVAALLHAACRNPAADRPHRP</sequence>
<dbReference type="Gene3D" id="3.30.470.10">
    <property type="match status" value="1"/>
</dbReference>
<dbReference type="NCBIfam" id="NF005887">
    <property type="entry name" value="PRK07849.1-2"/>
    <property type="match status" value="1"/>
</dbReference>
<dbReference type="InterPro" id="IPR036038">
    <property type="entry name" value="Aminotransferase-like"/>
</dbReference>
<dbReference type="InterPro" id="IPR043131">
    <property type="entry name" value="BCAT-like_N"/>
</dbReference>
<evidence type="ECO:0000256" key="1">
    <source>
        <dbReference type="ARBA" id="ARBA00009320"/>
    </source>
</evidence>
<proteinExistence type="inferred from homology"/>
<accession>A0AAU8JQN0</accession>
<dbReference type="KEGG" id="kcm:ABWK59_04060"/>
<evidence type="ECO:0000313" key="3">
    <source>
        <dbReference type="EMBL" id="XCM78166.1"/>
    </source>
</evidence>
<dbReference type="SUPFAM" id="SSF56752">
    <property type="entry name" value="D-aminoacid aminotransferase-like PLP-dependent enzymes"/>
    <property type="match status" value="1"/>
</dbReference>
<dbReference type="EC" id="4.1.3.38" evidence="3"/>
<dbReference type="GO" id="GO:0046394">
    <property type="term" value="P:carboxylic acid biosynthetic process"/>
    <property type="evidence" value="ECO:0007669"/>
    <property type="project" value="UniProtKB-ARBA"/>
</dbReference>
<gene>
    <name evidence="3" type="ORF">ABWK59_04060</name>
</gene>
<dbReference type="NCBIfam" id="NF005886">
    <property type="entry name" value="PRK07849.1-1"/>
    <property type="match status" value="1"/>
</dbReference>
<dbReference type="EMBL" id="CP159872">
    <property type="protein sequence ID" value="XCM78166.1"/>
    <property type="molecule type" value="Genomic_DNA"/>
</dbReference>
<name>A0AAU8JQN0_9ACTN</name>
<dbReference type="GO" id="GO:0008696">
    <property type="term" value="F:4-amino-4-deoxychorismate lyase activity"/>
    <property type="evidence" value="ECO:0007669"/>
    <property type="project" value="UniProtKB-EC"/>
</dbReference>
<organism evidence="3">
    <name type="scientific">Kitasatospora camelliae</name>
    <dbReference type="NCBI Taxonomy" id="3156397"/>
    <lineage>
        <taxon>Bacteria</taxon>
        <taxon>Bacillati</taxon>
        <taxon>Actinomycetota</taxon>
        <taxon>Actinomycetes</taxon>
        <taxon>Kitasatosporales</taxon>
        <taxon>Streptomycetaceae</taxon>
        <taxon>Kitasatospora</taxon>
    </lineage>
</organism>
<comment type="similarity">
    <text evidence="1">Belongs to the class-IV pyridoxal-phosphate-dependent aminotransferase family.</text>
</comment>
<dbReference type="AlphaFoldDB" id="A0AAU8JQN0"/>
<dbReference type="Pfam" id="PF01063">
    <property type="entry name" value="Aminotran_4"/>
    <property type="match status" value="1"/>
</dbReference>
<dbReference type="InterPro" id="IPR001544">
    <property type="entry name" value="Aminotrans_IV"/>
</dbReference>
<dbReference type="PANTHER" id="PTHR42743:SF11">
    <property type="entry name" value="AMINODEOXYCHORISMATE LYASE"/>
    <property type="match status" value="1"/>
</dbReference>